<keyword evidence="1" id="KW-0547">Nucleotide-binding</keyword>
<keyword evidence="2" id="KW-1185">Reference proteome</keyword>
<dbReference type="InterPro" id="IPR027417">
    <property type="entry name" value="P-loop_NTPase"/>
</dbReference>
<dbReference type="Gene3D" id="3.40.50.300">
    <property type="entry name" value="P-loop containing nucleotide triphosphate hydrolases"/>
    <property type="match status" value="1"/>
</dbReference>
<comment type="caution">
    <text evidence="1">The sequence shown here is derived from an EMBL/GenBank/DDBJ whole genome shotgun (WGS) entry which is preliminary data.</text>
</comment>
<reference evidence="1 2" key="1">
    <citation type="submission" date="2022-08" db="EMBL/GenBank/DDBJ databases">
        <title>Paenibacillus endoradicis sp. nov., Paenibacillus radicibacter sp. nov and Paenibacillus pararadicis sp. nov., three cold-adapted plant growth-promoting bacteria isolated from root of Larix gmelinii in Great Khingan.</title>
        <authorList>
            <person name="Xue H."/>
        </authorList>
    </citation>
    <scope>NUCLEOTIDE SEQUENCE [LARGE SCALE GENOMIC DNA]</scope>
    <source>
        <strain evidence="1 2">N5-1-1-5</strain>
    </source>
</reference>
<dbReference type="EMBL" id="JANQBD010000028">
    <property type="protein sequence ID" value="MCR8635513.1"/>
    <property type="molecule type" value="Genomic_DNA"/>
</dbReference>
<accession>A0ABT1YQR6</accession>
<gene>
    <name evidence="1" type="ORF">NV381_30340</name>
</gene>
<evidence type="ECO:0000313" key="2">
    <source>
        <dbReference type="Proteomes" id="UP001300012"/>
    </source>
</evidence>
<dbReference type="SUPFAM" id="SSF52540">
    <property type="entry name" value="P-loop containing nucleoside triphosphate hydrolases"/>
    <property type="match status" value="1"/>
</dbReference>
<proteinExistence type="predicted"/>
<protein>
    <submittedName>
        <fullName evidence="1">ATP-binding protein</fullName>
    </submittedName>
</protein>
<name>A0ABT1YQR6_9BACL</name>
<dbReference type="PRINTS" id="PR00364">
    <property type="entry name" value="DISEASERSIST"/>
</dbReference>
<organism evidence="1 2">
    <name type="scientific">Paenibacillus radicis</name>
    <name type="common">ex Xue et al. 2023</name>
    <dbReference type="NCBI Taxonomy" id="2972489"/>
    <lineage>
        <taxon>Bacteria</taxon>
        <taxon>Bacillati</taxon>
        <taxon>Bacillota</taxon>
        <taxon>Bacilli</taxon>
        <taxon>Bacillales</taxon>
        <taxon>Paenibacillaceae</taxon>
        <taxon>Paenibacillus</taxon>
    </lineage>
</organism>
<evidence type="ECO:0000313" key="1">
    <source>
        <dbReference type="EMBL" id="MCR8635513.1"/>
    </source>
</evidence>
<dbReference type="RefSeq" id="WP_258217059.1">
    <property type="nucleotide sequence ID" value="NZ_JANQBD010000028.1"/>
</dbReference>
<keyword evidence="1" id="KW-0067">ATP-binding</keyword>
<dbReference type="Proteomes" id="UP001300012">
    <property type="component" value="Unassembled WGS sequence"/>
</dbReference>
<sequence>MMDSWGTEAEKLEASTFIGRESEQAKMLKYLKSGEQAAPLLNIYGTGGVGKSRLVRQYGCLARGEGAVFVLADFRNVASAPEDFEAFLKGELGESDRNPVNVMNEIAAKSKVVLALDSYERAAALDQWLRESFISQLAKGIVIVISGRYPLDGEWLRSSFWRQRIETQPLRGFTDLEVRQFLGKHGMTDEVYLSKVAAWSKGLPPALSLLPPTEPREAWPDLGRLSGQWLWETMDGSLRRWTEYASVTRIFNQEMLGRISGSAPSEEEFEALTRLSFISDSQRGWYVQEGIREAGRSGIVSQKQTGHIRGMPQTVYGVLFGAGEKEDARERRLDAAGANLPFIRFYDPLHRYEGYLFLQCVGNVERKQLSRSMRFSGTA</sequence>
<dbReference type="GO" id="GO:0005524">
    <property type="term" value="F:ATP binding"/>
    <property type="evidence" value="ECO:0007669"/>
    <property type="project" value="UniProtKB-KW"/>
</dbReference>